<accession>A0ABT9ZG10</accession>
<name>A0ABT9ZG10_9BACI</name>
<comment type="caution">
    <text evidence="2">The sequence shown here is derived from an EMBL/GenBank/DDBJ whole genome shotgun (WGS) entry which is preliminary data.</text>
</comment>
<reference evidence="2 3" key="1">
    <citation type="submission" date="2023-07" db="EMBL/GenBank/DDBJ databases">
        <title>Genomic Encyclopedia of Type Strains, Phase IV (KMG-IV): sequencing the most valuable type-strain genomes for metagenomic binning, comparative biology and taxonomic classification.</title>
        <authorList>
            <person name="Goeker M."/>
        </authorList>
    </citation>
    <scope>NUCLEOTIDE SEQUENCE [LARGE SCALE GENOMIC DNA]</scope>
    <source>
        <strain evidence="2 3">DSM 29005</strain>
    </source>
</reference>
<dbReference type="RefSeq" id="WP_307341760.1">
    <property type="nucleotide sequence ID" value="NZ_JAUSUD010000010.1"/>
</dbReference>
<feature type="domain" description="DUF6792" evidence="1">
    <location>
        <begin position="20"/>
        <end position="175"/>
    </location>
</feature>
<evidence type="ECO:0000313" key="3">
    <source>
        <dbReference type="Proteomes" id="UP001234495"/>
    </source>
</evidence>
<dbReference type="Proteomes" id="UP001234495">
    <property type="component" value="Unassembled WGS sequence"/>
</dbReference>
<sequence length="647" mass="75306">MNNKDLLNTDILRARIMNIEYENYNEKELESEIKRIYFEETGKEIPAEVTVYLSDVELIEYKKKSIDYGLDGTIIHFLSVENQLNQAITITRGSESREKDNWRPLDWGYNLKGIFVGANSAQFNIAKEFDEKVTTKILNQINSKTNLKDRLPKLKKLGFGHSLGGNNIVLLQMMSPDDYNLANHSNDTNFINQRFEDVYVINGAPPSINQLVKIDQIFLNKLRMNFNINSPKEINTIPTEKLKKFTEDYYKNKIDETTIHHITAEEDMLYNMTRVRGFIDIGVREDFLDTDPKFGGIKDIIEKIPDEEIIKIQDFMSEYSMSYNKDGFDGFIKEFTGFDPKIVDLKEEYSADGLNIVERGLILMKMGPMISDMSKKVPKFLEQFDTLNKNADVILQELVNTDYITLDDKKVIEESLNEIRTSLQNIDKALLIEALDFLDNKNNSNALLDSIINILSNKNIIEQRLKKLLDTFHVNVDAHGLGKVINTLAKDGRVSYRRHDMYLTKGSIKVNLSSAVRIYQKGMLILEEKRDAIQRLKTQFLIEYIDDYTSRKQGLMNRIHSMEANPKQQTHLLKKLYLPSDYYELKRVNIHEYIPAMPATISQTFDQMIMTAEQDLEEEWELVKKMRESIEELFEREEMITKIFDIK</sequence>
<evidence type="ECO:0000259" key="1">
    <source>
        <dbReference type="Pfam" id="PF20591"/>
    </source>
</evidence>
<dbReference type="InterPro" id="IPR046742">
    <property type="entry name" value="DUF6792"/>
</dbReference>
<evidence type="ECO:0000313" key="2">
    <source>
        <dbReference type="EMBL" id="MDQ0231219.1"/>
    </source>
</evidence>
<organism evidence="2 3">
    <name type="scientific">Metabacillus malikii</name>
    <dbReference type="NCBI Taxonomy" id="1504265"/>
    <lineage>
        <taxon>Bacteria</taxon>
        <taxon>Bacillati</taxon>
        <taxon>Bacillota</taxon>
        <taxon>Bacilli</taxon>
        <taxon>Bacillales</taxon>
        <taxon>Bacillaceae</taxon>
        <taxon>Metabacillus</taxon>
    </lineage>
</organism>
<gene>
    <name evidence="2" type="ORF">J2S19_002481</name>
</gene>
<feature type="domain" description="DUF6792" evidence="1">
    <location>
        <begin position="181"/>
        <end position="270"/>
    </location>
</feature>
<protein>
    <recommendedName>
        <fullName evidence="1">DUF6792 domain-containing protein</fullName>
    </recommendedName>
</protein>
<proteinExistence type="predicted"/>
<dbReference type="EMBL" id="JAUSUD010000010">
    <property type="protein sequence ID" value="MDQ0231219.1"/>
    <property type="molecule type" value="Genomic_DNA"/>
</dbReference>
<keyword evidence="3" id="KW-1185">Reference proteome</keyword>
<dbReference type="Pfam" id="PF20591">
    <property type="entry name" value="DUF6792"/>
    <property type="match status" value="2"/>
</dbReference>